<dbReference type="InterPro" id="IPR010399">
    <property type="entry name" value="Tify_dom"/>
</dbReference>
<dbReference type="SMART" id="SM00979">
    <property type="entry name" value="TIFY"/>
    <property type="match status" value="1"/>
</dbReference>
<comment type="domain">
    <text evidence="2">The jas domain is required for interaction with COI1.</text>
</comment>
<keyword evidence="6" id="KW-1185">Reference proteome</keyword>
<evidence type="ECO:0000256" key="3">
    <source>
        <dbReference type="SAM" id="MobiDB-lite"/>
    </source>
</evidence>
<feature type="domain" description="Tify" evidence="4">
    <location>
        <begin position="42"/>
        <end position="76"/>
    </location>
</feature>
<dbReference type="GO" id="GO:0031347">
    <property type="term" value="P:regulation of defense response"/>
    <property type="evidence" value="ECO:0007669"/>
    <property type="project" value="UniProtKB-UniRule"/>
</dbReference>
<dbReference type="Pfam" id="PF06200">
    <property type="entry name" value="tify"/>
    <property type="match status" value="1"/>
</dbReference>
<comment type="function">
    <text evidence="2">Repressor of jasmonate responses.</text>
</comment>
<dbReference type="InterPro" id="IPR040390">
    <property type="entry name" value="TIFY/JAZ"/>
</dbReference>
<dbReference type="Pfam" id="PF09425">
    <property type="entry name" value="Jas_motif"/>
    <property type="match status" value="1"/>
</dbReference>
<evidence type="ECO:0000259" key="4">
    <source>
        <dbReference type="PROSITE" id="PS51320"/>
    </source>
</evidence>
<proteinExistence type="inferred from homology"/>
<dbReference type="GO" id="GO:0005634">
    <property type="term" value="C:nucleus"/>
    <property type="evidence" value="ECO:0007669"/>
    <property type="project" value="UniProtKB-SubCell"/>
</dbReference>
<keyword evidence="2" id="KW-0539">Nucleus</keyword>
<dbReference type="InterPro" id="IPR018467">
    <property type="entry name" value="CCT_CS"/>
</dbReference>
<sequence>MRRNCNLELRLVPPSVSLQSSDFDEHHRQPQPMMNFLGESPNQQQQQQLTIFYNGNISVCDVTELQARNIIWLASREMEEKSKTPSGSQPSSPLLQSPVYSPATGLSMKKSLERFLQKRKYRIQATSPYH</sequence>
<feature type="region of interest" description="Disordered" evidence="3">
    <location>
        <begin position="16"/>
        <end position="41"/>
    </location>
</feature>
<comment type="similarity">
    <text evidence="1 2">Belongs to the TIFY/JAZ family.</text>
</comment>
<feature type="compositionally biased region" description="Low complexity" evidence="3">
    <location>
        <begin position="85"/>
        <end position="102"/>
    </location>
</feature>
<dbReference type="PROSITE" id="PS51320">
    <property type="entry name" value="TIFY"/>
    <property type="match status" value="1"/>
</dbReference>
<evidence type="ECO:0000256" key="2">
    <source>
        <dbReference type="RuleBase" id="RU369065"/>
    </source>
</evidence>
<protein>
    <recommendedName>
        <fullName evidence="2">Protein TIFY</fullName>
    </recommendedName>
    <alternativeName>
        <fullName evidence="2">Jasmonate ZIM domain-containing protein</fullName>
    </alternativeName>
</protein>
<keyword evidence="2" id="KW-1184">Jasmonic acid signaling pathway</keyword>
<evidence type="ECO:0000313" key="5">
    <source>
        <dbReference type="EMBL" id="CAK9162324.1"/>
    </source>
</evidence>
<comment type="subcellular location">
    <subcellularLocation>
        <location evidence="2">Nucleus</location>
    </subcellularLocation>
</comment>
<dbReference type="PANTHER" id="PTHR33077:SF17">
    <property type="entry name" value="PROTEIN TIFY 5B"/>
    <property type="match status" value="1"/>
</dbReference>
<dbReference type="PANTHER" id="PTHR33077">
    <property type="entry name" value="PROTEIN TIFY 4A-RELATED-RELATED"/>
    <property type="match status" value="1"/>
</dbReference>
<evidence type="ECO:0000313" key="6">
    <source>
        <dbReference type="Proteomes" id="UP001642360"/>
    </source>
</evidence>
<comment type="caution">
    <text evidence="5">The sequence shown here is derived from an EMBL/GenBank/DDBJ whole genome shotgun (WGS) entry which is preliminary data.</text>
</comment>
<organism evidence="5 6">
    <name type="scientific">Ilex paraguariensis</name>
    <name type="common">yerba mate</name>
    <dbReference type="NCBI Taxonomy" id="185542"/>
    <lineage>
        <taxon>Eukaryota</taxon>
        <taxon>Viridiplantae</taxon>
        <taxon>Streptophyta</taxon>
        <taxon>Embryophyta</taxon>
        <taxon>Tracheophyta</taxon>
        <taxon>Spermatophyta</taxon>
        <taxon>Magnoliopsida</taxon>
        <taxon>eudicotyledons</taxon>
        <taxon>Gunneridae</taxon>
        <taxon>Pentapetalae</taxon>
        <taxon>asterids</taxon>
        <taxon>campanulids</taxon>
        <taxon>Aquifoliales</taxon>
        <taxon>Aquifoliaceae</taxon>
        <taxon>Ilex</taxon>
    </lineage>
</organism>
<feature type="region of interest" description="Disordered" evidence="3">
    <location>
        <begin position="78"/>
        <end position="102"/>
    </location>
</feature>
<dbReference type="GO" id="GO:2000022">
    <property type="term" value="P:regulation of jasmonic acid mediated signaling pathway"/>
    <property type="evidence" value="ECO:0007669"/>
    <property type="project" value="UniProtKB-UniRule"/>
</dbReference>
<dbReference type="EMBL" id="CAUOFW020003836">
    <property type="protein sequence ID" value="CAK9162324.1"/>
    <property type="molecule type" value="Genomic_DNA"/>
</dbReference>
<evidence type="ECO:0000256" key="1">
    <source>
        <dbReference type="ARBA" id="ARBA00008614"/>
    </source>
</evidence>
<dbReference type="AlphaFoldDB" id="A0ABC8T4H0"/>
<reference evidence="5 6" key="1">
    <citation type="submission" date="2024-02" db="EMBL/GenBank/DDBJ databases">
        <authorList>
            <person name="Vignale AGUSTIN F."/>
            <person name="Sosa J E."/>
            <person name="Modenutti C."/>
        </authorList>
    </citation>
    <scope>NUCLEOTIDE SEQUENCE [LARGE SCALE GENOMIC DNA]</scope>
</reference>
<name>A0ABC8T4H0_9AQUA</name>
<dbReference type="GO" id="GO:0009611">
    <property type="term" value="P:response to wounding"/>
    <property type="evidence" value="ECO:0007669"/>
    <property type="project" value="UniProtKB-UniRule"/>
</dbReference>
<gene>
    <name evidence="5" type="ORF">ILEXP_LOCUS31188</name>
</gene>
<dbReference type="Proteomes" id="UP001642360">
    <property type="component" value="Unassembled WGS sequence"/>
</dbReference>
<accession>A0ABC8T4H0</accession>